<dbReference type="PANTHER" id="PTHR13593:SF116">
    <property type="entry name" value="PLC-LIKE PHOSPHODIESTERASE"/>
    <property type="match status" value="1"/>
</dbReference>
<dbReference type="PROSITE" id="PS50007">
    <property type="entry name" value="PIPLC_X_DOMAIN"/>
    <property type="match status" value="1"/>
</dbReference>
<evidence type="ECO:0000313" key="1">
    <source>
        <dbReference type="EMBL" id="KAJ3500825.1"/>
    </source>
</evidence>
<dbReference type="EMBL" id="JANKHO010001538">
    <property type="protein sequence ID" value="KAJ3500825.1"/>
    <property type="molecule type" value="Genomic_DNA"/>
</dbReference>
<reference evidence="1" key="1">
    <citation type="submission" date="2022-07" db="EMBL/GenBank/DDBJ databases">
        <title>Genome Sequence of Agrocybe chaxingu.</title>
        <authorList>
            <person name="Buettner E."/>
        </authorList>
    </citation>
    <scope>NUCLEOTIDE SEQUENCE</scope>
    <source>
        <strain evidence="1">MP-N11</strain>
    </source>
</reference>
<organism evidence="1 2">
    <name type="scientific">Agrocybe chaxingu</name>
    <dbReference type="NCBI Taxonomy" id="84603"/>
    <lineage>
        <taxon>Eukaryota</taxon>
        <taxon>Fungi</taxon>
        <taxon>Dikarya</taxon>
        <taxon>Basidiomycota</taxon>
        <taxon>Agaricomycotina</taxon>
        <taxon>Agaricomycetes</taxon>
        <taxon>Agaricomycetidae</taxon>
        <taxon>Agaricales</taxon>
        <taxon>Agaricineae</taxon>
        <taxon>Strophariaceae</taxon>
        <taxon>Agrocybe</taxon>
    </lineage>
</organism>
<evidence type="ECO:0008006" key="3">
    <source>
        <dbReference type="Google" id="ProtNLM"/>
    </source>
</evidence>
<comment type="caution">
    <text evidence="1">The sequence shown here is derived from an EMBL/GenBank/DDBJ whole genome shotgun (WGS) entry which is preliminary data.</text>
</comment>
<dbReference type="Proteomes" id="UP001148786">
    <property type="component" value="Unassembled WGS sequence"/>
</dbReference>
<protein>
    <recommendedName>
        <fullName evidence="3">PLC-like phosphodiesterase</fullName>
    </recommendedName>
</protein>
<dbReference type="GO" id="GO:0006629">
    <property type="term" value="P:lipid metabolic process"/>
    <property type="evidence" value="ECO:0007669"/>
    <property type="project" value="InterPro"/>
</dbReference>
<dbReference type="OrthoDB" id="1046782at2759"/>
<name>A0A9W8JQF2_9AGAR</name>
<sequence length="333" mass="38020">MSQFADDTKLVHMNLPGTHDACTWSYTPDVQKSLEHYTGPLPDSAIFRCQQHSIFQMLNEGIRVFDLRYAWNPGMDTIGFYHAQALLAPTTRMEDVLFGLYTWLERHPNEAVLVSLNYEPAEGRSNDARLQEALYRILTSSLAKRYWVQTRGKLETLGEARGKLTLLRRFDFDLLPAHLPERIGIHLDPRHWTINGKATELVYNKEENHIAYIQDNYRIPPSPDSNPSWCIDKKFGVIVKHLGDATNPNLHADQLYISFSSAAFRTEEISLVPRAYALGLEENDTKTKGINERLLNWLTDQQGKRLGIVLLDFYDAVPGLVEAIIGPRIVSRT</sequence>
<dbReference type="SUPFAM" id="SSF51695">
    <property type="entry name" value="PLC-like phosphodiesterases"/>
    <property type="match status" value="1"/>
</dbReference>
<dbReference type="PANTHER" id="PTHR13593">
    <property type="match status" value="1"/>
</dbReference>
<proteinExistence type="predicted"/>
<accession>A0A9W8JQF2</accession>
<dbReference type="GO" id="GO:0008081">
    <property type="term" value="F:phosphoric diester hydrolase activity"/>
    <property type="evidence" value="ECO:0007669"/>
    <property type="project" value="InterPro"/>
</dbReference>
<keyword evidence="2" id="KW-1185">Reference proteome</keyword>
<dbReference type="InterPro" id="IPR017946">
    <property type="entry name" value="PLC-like_Pdiesterase_TIM-brl"/>
</dbReference>
<gene>
    <name evidence="1" type="ORF">NLJ89_g9620</name>
</gene>
<evidence type="ECO:0000313" key="2">
    <source>
        <dbReference type="Proteomes" id="UP001148786"/>
    </source>
</evidence>
<dbReference type="AlphaFoldDB" id="A0A9W8JQF2"/>
<dbReference type="Gene3D" id="3.20.20.190">
    <property type="entry name" value="Phosphatidylinositol (PI) phosphodiesterase"/>
    <property type="match status" value="1"/>
</dbReference>
<dbReference type="InterPro" id="IPR051057">
    <property type="entry name" value="PI-PLC_domain"/>
</dbReference>